<evidence type="ECO:0000313" key="2">
    <source>
        <dbReference type="Proteomes" id="UP001141806"/>
    </source>
</evidence>
<keyword evidence="2" id="KW-1185">Reference proteome</keyword>
<evidence type="ECO:0000313" key="1">
    <source>
        <dbReference type="EMBL" id="KAJ4953586.1"/>
    </source>
</evidence>
<gene>
    <name evidence="1" type="ORF">NE237_030418</name>
</gene>
<dbReference type="Proteomes" id="UP001141806">
    <property type="component" value="Unassembled WGS sequence"/>
</dbReference>
<organism evidence="1 2">
    <name type="scientific">Protea cynaroides</name>
    <dbReference type="NCBI Taxonomy" id="273540"/>
    <lineage>
        <taxon>Eukaryota</taxon>
        <taxon>Viridiplantae</taxon>
        <taxon>Streptophyta</taxon>
        <taxon>Embryophyta</taxon>
        <taxon>Tracheophyta</taxon>
        <taxon>Spermatophyta</taxon>
        <taxon>Magnoliopsida</taxon>
        <taxon>Proteales</taxon>
        <taxon>Proteaceae</taxon>
        <taxon>Protea</taxon>
    </lineage>
</organism>
<dbReference type="AlphaFoldDB" id="A0A9Q0GT15"/>
<name>A0A9Q0GT15_9MAGN</name>
<protein>
    <submittedName>
        <fullName evidence="1">Uncharacterized protein</fullName>
    </submittedName>
</protein>
<reference evidence="1" key="1">
    <citation type="journal article" date="2023" name="Plant J.">
        <title>The genome of the king protea, Protea cynaroides.</title>
        <authorList>
            <person name="Chang J."/>
            <person name="Duong T.A."/>
            <person name="Schoeman C."/>
            <person name="Ma X."/>
            <person name="Roodt D."/>
            <person name="Barker N."/>
            <person name="Li Z."/>
            <person name="Van de Peer Y."/>
            <person name="Mizrachi E."/>
        </authorList>
    </citation>
    <scope>NUCLEOTIDE SEQUENCE</scope>
    <source>
        <tissue evidence="1">Young leaves</tissue>
    </source>
</reference>
<dbReference type="EMBL" id="JAMYWD010000012">
    <property type="protein sequence ID" value="KAJ4953586.1"/>
    <property type="molecule type" value="Genomic_DNA"/>
</dbReference>
<comment type="caution">
    <text evidence="1">The sequence shown here is derived from an EMBL/GenBank/DDBJ whole genome shotgun (WGS) entry which is preliminary data.</text>
</comment>
<sequence>MNENPYLDCQDSCNISSKNKEENTGEWEDDAGDYNHQNEEEYYCNCDDLNLASFHYEEKEEEEALLIVIMSTLLSSPFCQKLWSEEHPFLDRSGRKVSISFEIFK</sequence>
<proteinExistence type="predicted"/>
<accession>A0A9Q0GT15</accession>